<dbReference type="PROSITE" id="PS50157">
    <property type="entry name" value="ZINC_FINGER_C2H2_2"/>
    <property type="match status" value="2"/>
</dbReference>
<evidence type="ECO:0000256" key="1">
    <source>
        <dbReference type="ARBA" id="ARBA00022723"/>
    </source>
</evidence>
<sequence>MPRSFLVKKIKGDGFQCSGVPAPTYHPLETAYVLPGARGPPGDNGYAPHCLPPSSYDADQKPGLELAPAEPAYPPAAPEEYSDPESPQSSLSARYFRGEAAVTDSYSMDAFFISDGRSRRRQGGGGGDAGARGRGGAGGRAGRAGAQAGGGHRHACAECGKTYATSSNLSRHKQTHRSLDSQLARKCPTCGKAYVSMPALAMHVLTHNLRHKCGVCGKVSRGPGCCRATCARTLARSRSAARTAARPSPTAPTCARTCRRIRPSSTTAAASATRASRSSPTSTSTARQPASRGPSRPRRPLLARPAEPSASPARLELALHAPRVRYLRPQRPRPPPAFPCPCPSREDP</sequence>
<feature type="domain" description="C2H2-type" evidence="7">
    <location>
        <begin position="185"/>
        <end position="212"/>
    </location>
</feature>
<feature type="domain" description="C2H2-type" evidence="7">
    <location>
        <begin position="154"/>
        <end position="181"/>
    </location>
</feature>
<evidence type="ECO:0000313" key="9">
    <source>
        <dbReference type="Proteomes" id="UP000233100"/>
    </source>
</evidence>
<accession>A0A7N9CDG4</accession>
<dbReference type="GeneTree" id="ENSGT00940000168143"/>
<dbReference type="InterPro" id="IPR013087">
    <property type="entry name" value="Znf_C2H2_type"/>
</dbReference>
<feature type="compositionally biased region" description="Low complexity" evidence="6">
    <location>
        <begin position="263"/>
        <end position="294"/>
    </location>
</feature>
<dbReference type="FunFam" id="3.30.160.60:FF:000560">
    <property type="entry name" value="Scratch family transcriptional repressor 1"/>
    <property type="match status" value="1"/>
</dbReference>
<evidence type="ECO:0000256" key="4">
    <source>
        <dbReference type="ARBA" id="ARBA00022833"/>
    </source>
</evidence>
<feature type="region of interest" description="Disordered" evidence="6">
    <location>
        <begin position="36"/>
        <end position="90"/>
    </location>
</feature>
<keyword evidence="3 5" id="KW-0863">Zinc-finger</keyword>
<reference evidence="8" key="3">
    <citation type="submission" date="2025-09" db="UniProtKB">
        <authorList>
            <consortium name="Ensembl"/>
        </authorList>
    </citation>
    <scope>IDENTIFICATION</scope>
</reference>
<dbReference type="SUPFAM" id="SSF57667">
    <property type="entry name" value="beta-beta-alpha zinc fingers"/>
    <property type="match status" value="1"/>
</dbReference>
<evidence type="ECO:0000256" key="6">
    <source>
        <dbReference type="SAM" id="MobiDB-lite"/>
    </source>
</evidence>
<feature type="compositionally biased region" description="Low complexity" evidence="6">
    <location>
        <begin position="302"/>
        <end position="315"/>
    </location>
</feature>
<dbReference type="Proteomes" id="UP000233100">
    <property type="component" value="Chromosome 10"/>
</dbReference>
<feature type="compositionally biased region" description="Pro residues" evidence="6">
    <location>
        <begin position="332"/>
        <end position="342"/>
    </location>
</feature>
<dbReference type="InterPro" id="IPR036236">
    <property type="entry name" value="Znf_C2H2_sf"/>
</dbReference>
<evidence type="ECO:0000256" key="3">
    <source>
        <dbReference type="ARBA" id="ARBA00022771"/>
    </source>
</evidence>
<keyword evidence="4" id="KW-0862">Zinc</keyword>
<dbReference type="GO" id="GO:0005634">
    <property type="term" value="C:nucleus"/>
    <property type="evidence" value="ECO:0007669"/>
    <property type="project" value="TreeGrafter"/>
</dbReference>
<proteinExistence type="predicted"/>
<evidence type="ECO:0000313" key="8">
    <source>
        <dbReference type="Ensembl" id="ENSMFAP00000047478.1"/>
    </source>
</evidence>
<dbReference type="Pfam" id="PF13912">
    <property type="entry name" value="zf-C2H2_6"/>
    <property type="match status" value="1"/>
</dbReference>
<feature type="region of interest" description="Disordered" evidence="6">
    <location>
        <begin position="116"/>
        <end position="149"/>
    </location>
</feature>
<keyword evidence="1" id="KW-0479">Metal-binding</keyword>
<reference evidence="8" key="2">
    <citation type="submission" date="2025-08" db="UniProtKB">
        <authorList>
            <consortium name="Ensembl"/>
        </authorList>
    </citation>
    <scope>IDENTIFICATION</scope>
</reference>
<keyword evidence="9" id="KW-1185">Reference proteome</keyword>
<protein>
    <recommendedName>
        <fullName evidence="7">C2H2-type domain-containing protein</fullName>
    </recommendedName>
</protein>
<dbReference type="GO" id="GO:0008270">
    <property type="term" value="F:zinc ion binding"/>
    <property type="evidence" value="ECO:0007669"/>
    <property type="project" value="UniProtKB-KW"/>
</dbReference>
<name>A0A7N9CDG4_MACFA</name>
<dbReference type="AlphaFoldDB" id="A0A7N9CDG4"/>
<evidence type="ECO:0000259" key="7">
    <source>
        <dbReference type="PROSITE" id="PS50157"/>
    </source>
</evidence>
<dbReference type="PANTHER" id="PTHR24408:SF58">
    <property type="entry name" value="TRANSCRIPTION FACTOR (TFIIIA), PUTATIVE (AFU_ORTHOLOGUE AFUA_1G05150)-RELATED"/>
    <property type="match status" value="1"/>
</dbReference>
<organism evidence="8 9">
    <name type="scientific">Macaca fascicularis</name>
    <name type="common">Crab-eating macaque</name>
    <name type="synonym">Cynomolgus monkey</name>
    <dbReference type="NCBI Taxonomy" id="9541"/>
    <lineage>
        <taxon>Eukaryota</taxon>
        <taxon>Metazoa</taxon>
        <taxon>Chordata</taxon>
        <taxon>Craniata</taxon>
        <taxon>Vertebrata</taxon>
        <taxon>Euteleostomi</taxon>
        <taxon>Mammalia</taxon>
        <taxon>Eutheria</taxon>
        <taxon>Euarchontoglires</taxon>
        <taxon>Primates</taxon>
        <taxon>Haplorrhini</taxon>
        <taxon>Catarrhini</taxon>
        <taxon>Cercopithecidae</taxon>
        <taxon>Cercopithecinae</taxon>
        <taxon>Macaca</taxon>
    </lineage>
</organism>
<feature type="region of interest" description="Disordered" evidence="6">
    <location>
        <begin position="262"/>
        <end position="348"/>
    </location>
</feature>
<feature type="compositionally biased region" description="Basic residues" evidence="6">
    <location>
        <begin position="322"/>
        <end position="331"/>
    </location>
</feature>
<evidence type="ECO:0000256" key="2">
    <source>
        <dbReference type="ARBA" id="ARBA00022737"/>
    </source>
</evidence>
<dbReference type="GO" id="GO:0000981">
    <property type="term" value="F:DNA-binding transcription factor activity, RNA polymerase II-specific"/>
    <property type="evidence" value="ECO:0007669"/>
    <property type="project" value="TreeGrafter"/>
</dbReference>
<dbReference type="GO" id="GO:0043565">
    <property type="term" value="F:sequence-specific DNA binding"/>
    <property type="evidence" value="ECO:0007669"/>
    <property type="project" value="TreeGrafter"/>
</dbReference>
<dbReference type="Ensembl" id="ENSMFAT00000081783.1">
    <property type="protein sequence ID" value="ENSMFAP00000047478.1"/>
    <property type="gene ID" value="ENSMFAG00000058502.1"/>
</dbReference>
<dbReference type="PANTHER" id="PTHR24408">
    <property type="entry name" value="ZINC FINGER PROTEIN"/>
    <property type="match status" value="1"/>
</dbReference>
<feature type="compositionally biased region" description="Gly residues" evidence="6">
    <location>
        <begin position="123"/>
        <end position="149"/>
    </location>
</feature>
<dbReference type="Pfam" id="PF00096">
    <property type="entry name" value="zf-C2H2"/>
    <property type="match status" value="1"/>
</dbReference>
<dbReference type="Gene3D" id="3.30.160.60">
    <property type="entry name" value="Classic Zinc Finger"/>
    <property type="match status" value="2"/>
</dbReference>
<keyword evidence="2" id="KW-0677">Repeat</keyword>
<dbReference type="PROSITE" id="PS00028">
    <property type="entry name" value="ZINC_FINGER_C2H2_1"/>
    <property type="match status" value="2"/>
</dbReference>
<reference evidence="8 9" key="1">
    <citation type="submission" date="2013-03" db="EMBL/GenBank/DDBJ databases">
        <authorList>
            <person name="Warren W."/>
            <person name="Wilson R.K."/>
        </authorList>
    </citation>
    <scope>NUCLEOTIDE SEQUENCE</scope>
</reference>
<dbReference type="SMART" id="SM00355">
    <property type="entry name" value="ZnF_C2H2"/>
    <property type="match status" value="2"/>
</dbReference>
<evidence type="ECO:0000256" key="5">
    <source>
        <dbReference type="PROSITE-ProRule" id="PRU00042"/>
    </source>
</evidence>